<proteinExistence type="predicted"/>
<sequence length="29" mass="3433">CDVEECKKFMVGPGGIGEWRWWSLDLEVY</sequence>
<comment type="caution">
    <text evidence="1">The sequence shown here is derived from an EMBL/GenBank/DDBJ whole genome shotgun (WGS) entry which is preliminary data.</text>
</comment>
<accession>A0A392V3D3</accession>
<protein>
    <submittedName>
        <fullName evidence="1">Uncharacterized protein</fullName>
    </submittedName>
</protein>
<organism evidence="1 2">
    <name type="scientific">Trifolium medium</name>
    <dbReference type="NCBI Taxonomy" id="97028"/>
    <lineage>
        <taxon>Eukaryota</taxon>
        <taxon>Viridiplantae</taxon>
        <taxon>Streptophyta</taxon>
        <taxon>Embryophyta</taxon>
        <taxon>Tracheophyta</taxon>
        <taxon>Spermatophyta</taxon>
        <taxon>Magnoliopsida</taxon>
        <taxon>eudicotyledons</taxon>
        <taxon>Gunneridae</taxon>
        <taxon>Pentapetalae</taxon>
        <taxon>rosids</taxon>
        <taxon>fabids</taxon>
        <taxon>Fabales</taxon>
        <taxon>Fabaceae</taxon>
        <taxon>Papilionoideae</taxon>
        <taxon>50 kb inversion clade</taxon>
        <taxon>NPAAA clade</taxon>
        <taxon>Hologalegina</taxon>
        <taxon>IRL clade</taxon>
        <taxon>Trifolieae</taxon>
        <taxon>Trifolium</taxon>
    </lineage>
</organism>
<dbReference type="AlphaFoldDB" id="A0A392V3D3"/>
<evidence type="ECO:0000313" key="1">
    <source>
        <dbReference type="EMBL" id="MCI81561.1"/>
    </source>
</evidence>
<keyword evidence="2" id="KW-1185">Reference proteome</keyword>
<name>A0A392V3D3_9FABA</name>
<feature type="non-terminal residue" evidence="1">
    <location>
        <position position="1"/>
    </location>
</feature>
<dbReference type="EMBL" id="LXQA011021893">
    <property type="protein sequence ID" value="MCI81561.1"/>
    <property type="molecule type" value="Genomic_DNA"/>
</dbReference>
<evidence type="ECO:0000313" key="2">
    <source>
        <dbReference type="Proteomes" id="UP000265520"/>
    </source>
</evidence>
<reference evidence="1 2" key="1">
    <citation type="journal article" date="2018" name="Front. Plant Sci.">
        <title>Red Clover (Trifolium pratense) and Zigzag Clover (T. medium) - A Picture of Genomic Similarities and Differences.</title>
        <authorList>
            <person name="Dluhosova J."/>
            <person name="Istvanek J."/>
            <person name="Nedelnik J."/>
            <person name="Repkova J."/>
        </authorList>
    </citation>
    <scope>NUCLEOTIDE SEQUENCE [LARGE SCALE GENOMIC DNA]</scope>
    <source>
        <strain evidence="2">cv. 10/8</strain>
        <tissue evidence="1">Leaf</tissue>
    </source>
</reference>
<dbReference type="Proteomes" id="UP000265520">
    <property type="component" value="Unassembled WGS sequence"/>
</dbReference>